<reference evidence="1" key="1">
    <citation type="submission" date="2017-02" db="EMBL/GenBank/DDBJ databases">
        <title>Delving into the versatile metabolic prowess of the omnipresent phylum Bacteroidetes.</title>
        <authorList>
            <person name="Nobu M.K."/>
            <person name="Mei R."/>
            <person name="Narihiro T."/>
            <person name="Kuroda K."/>
            <person name="Liu W.-T."/>
        </authorList>
    </citation>
    <scope>NUCLEOTIDE SEQUENCE</scope>
    <source>
        <strain evidence="1">ADurb.Bin276</strain>
    </source>
</reference>
<protein>
    <submittedName>
        <fullName evidence="1">Uncharacterized protein</fullName>
    </submittedName>
</protein>
<dbReference type="AlphaFoldDB" id="A0A1V5SJL7"/>
<comment type="caution">
    <text evidence="1">The sequence shown here is derived from an EMBL/GenBank/DDBJ whole genome shotgun (WGS) entry which is preliminary data.</text>
</comment>
<sequence length="126" mass="15219">MILEKVDLSYLLLTPIRPPVKKWVTFPEEKVFFSAYQIYTRNNKIPKVELLINYEGNDFTIGEKVEEDFLAIISVHPMREDAIRDFLRKAHLNWEFIDDLLANKKIKRLSYQSYQYFMRKNVNREE</sequence>
<evidence type="ECO:0000313" key="1">
    <source>
        <dbReference type="EMBL" id="OQA54749.1"/>
    </source>
</evidence>
<name>A0A1V5SJL7_9BACT</name>
<proteinExistence type="predicted"/>
<gene>
    <name evidence="1" type="ORF">BWY41_01920</name>
</gene>
<organism evidence="1">
    <name type="scientific">Candidatus Atribacter allofermentans</name>
    <dbReference type="NCBI Taxonomy" id="1852833"/>
    <lineage>
        <taxon>Bacteria</taxon>
        <taxon>Pseudomonadati</taxon>
        <taxon>Atribacterota</taxon>
        <taxon>Atribacteria</taxon>
        <taxon>Atribacterales</taxon>
        <taxon>Atribacteraceae</taxon>
        <taxon>Atribacter</taxon>
    </lineage>
</organism>
<dbReference type="EMBL" id="MWBQ01000198">
    <property type="protein sequence ID" value="OQA54749.1"/>
    <property type="molecule type" value="Genomic_DNA"/>
</dbReference>
<accession>A0A1V5SJL7</accession>
<dbReference type="Proteomes" id="UP000485569">
    <property type="component" value="Unassembled WGS sequence"/>
</dbReference>